<gene>
    <name evidence="3" type="primary">LOC116279802</name>
</gene>
<evidence type="ECO:0000313" key="3">
    <source>
        <dbReference type="RefSeq" id="XP_072812583.1"/>
    </source>
</evidence>
<feature type="region of interest" description="Disordered" evidence="1">
    <location>
        <begin position="151"/>
        <end position="274"/>
    </location>
</feature>
<dbReference type="InterPro" id="IPR028930">
    <property type="entry name" value="CT47"/>
</dbReference>
<keyword evidence="2" id="KW-1185">Reference proteome</keyword>
<feature type="compositionally biased region" description="Basic and acidic residues" evidence="1">
    <location>
        <begin position="236"/>
        <end position="274"/>
    </location>
</feature>
<evidence type="ECO:0008006" key="4">
    <source>
        <dbReference type="Google" id="ProtNLM"/>
    </source>
</evidence>
<evidence type="ECO:0000313" key="2">
    <source>
        <dbReference type="Proteomes" id="UP001652581"/>
    </source>
</evidence>
<accession>A0ABM5CVA7</accession>
<feature type="compositionally biased region" description="Polar residues" evidence="1">
    <location>
        <begin position="219"/>
        <end position="233"/>
    </location>
</feature>
<dbReference type="GeneID" id="116279802"/>
<feature type="region of interest" description="Disordered" evidence="1">
    <location>
        <begin position="1"/>
        <end position="103"/>
    </location>
</feature>
<dbReference type="PANTHER" id="PTHR32157">
    <property type="entry name" value="GENE 6268-RELATED"/>
    <property type="match status" value="1"/>
</dbReference>
<evidence type="ECO:0000256" key="1">
    <source>
        <dbReference type="SAM" id="MobiDB-lite"/>
    </source>
</evidence>
<dbReference type="PANTHER" id="PTHR32157:SF0">
    <property type="entry name" value="CANCER_TESTIS ANTIGEN FAMILY 47 MEMBER C1"/>
    <property type="match status" value="1"/>
</dbReference>
<feature type="compositionally biased region" description="Low complexity" evidence="1">
    <location>
        <begin position="17"/>
        <end position="34"/>
    </location>
</feature>
<reference evidence="3" key="1">
    <citation type="submission" date="2025-08" db="UniProtKB">
        <authorList>
            <consortium name="RefSeq"/>
        </authorList>
    </citation>
    <scope>IDENTIFICATION</scope>
</reference>
<feature type="compositionally biased region" description="Acidic residues" evidence="1">
    <location>
        <begin position="82"/>
        <end position="103"/>
    </location>
</feature>
<protein>
    <recommendedName>
        <fullName evidence="4">Cancer/testis antigen 47A-like</fullName>
    </recommendedName>
</protein>
<name>A0ABM5CVA7_VICPA</name>
<organism evidence="2 3">
    <name type="scientific">Vicugna pacos</name>
    <name type="common">Alpaca</name>
    <name type="synonym">Lama pacos</name>
    <dbReference type="NCBI Taxonomy" id="30538"/>
    <lineage>
        <taxon>Eukaryota</taxon>
        <taxon>Metazoa</taxon>
        <taxon>Chordata</taxon>
        <taxon>Craniata</taxon>
        <taxon>Vertebrata</taxon>
        <taxon>Euteleostomi</taxon>
        <taxon>Mammalia</taxon>
        <taxon>Eutheria</taxon>
        <taxon>Laurasiatheria</taxon>
        <taxon>Artiodactyla</taxon>
        <taxon>Tylopoda</taxon>
        <taxon>Camelidae</taxon>
        <taxon>Vicugna</taxon>
    </lineage>
</organism>
<sequence>MSTSGDGDPASGGLDGSTGAEGAPAGATGAARAGDGADRGSGPHGDHDDSGSPPGVAALEARRAAGGPGEAAGLVAALEGGSSEDDSDIGPVQDEDGEEEPPEVLEVEVDAHQFPMVGFRFVFLELVHSMLRRIHHNDHVLVRPRSGRVVVRPRAPSPTGSAMLPVPPAPGGPGEGPALKAQEPEEPEDPDEDASWETPEEGPAEEADDDISVWEMAEETSTPEGTTRYQYENSSEEAHGAKSEGKEKFNKKQEEPEKHQDPAEGKPRNPSWEK</sequence>
<feature type="compositionally biased region" description="Acidic residues" evidence="1">
    <location>
        <begin position="184"/>
        <end position="218"/>
    </location>
</feature>
<proteinExistence type="predicted"/>
<dbReference type="Proteomes" id="UP001652581">
    <property type="component" value="Chromosome X"/>
</dbReference>
<dbReference type="Pfam" id="PF15623">
    <property type="entry name" value="CT47"/>
    <property type="match status" value="1"/>
</dbReference>
<feature type="compositionally biased region" description="Low complexity" evidence="1">
    <location>
        <begin position="71"/>
        <end position="81"/>
    </location>
</feature>
<dbReference type="RefSeq" id="XP_072812583.1">
    <property type="nucleotide sequence ID" value="XM_072956482.1"/>
</dbReference>